<evidence type="ECO:0000256" key="5">
    <source>
        <dbReference type="ARBA" id="ARBA00023004"/>
    </source>
</evidence>
<evidence type="ECO:0000313" key="10">
    <source>
        <dbReference type="EMBL" id="KCZ58621.1"/>
    </source>
</evidence>
<dbReference type="InterPro" id="IPR052371">
    <property type="entry name" value="BFD-associated_ferredoxin"/>
</dbReference>
<comment type="similarity">
    <text evidence="8">Belongs to the Bfd family.</text>
</comment>
<dbReference type="EMBL" id="AWFH01000056">
    <property type="protein sequence ID" value="KCZ58621.1"/>
    <property type="molecule type" value="Genomic_DNA"/>
</dbReference>
<reference evidence="10 11" key="1">
    <citation type="journal article" date="2014" name="Antonie Van Leeuwenhoek">
        <title>Hyphomonas beringensis sp. nov. and Hyphomonas chukchiensis sp. nov., isolated from surface seawater of the Bering Sea and Chukchi Sea.</title>
        <authorList>
            <person name="Li C."/>
            <person name="Lai Q."/>
            <person name="Li G."/>
            <person name="Dong C."/>
            <person name="Wang J."/>
            <person name="Liao Y."/>
            <person name="Shao Z."/>
        </authorList>
    </citation>
    <scope>NUCLEOTIDE SEQUENCE [LARGE SCALE GENOMIC DNA]</scope>
    <source>
        <strain evidence="10 11">22II1-22F38</strain>
    </source>
</reference>
<evidence type="ECO:0000256" key="7">
    <source>
        <dbReference type="ARBA" id="ARBA00039386"/>
    </source>
</evidence>
<dbReference type="Pfam" id="PF04324">
    <property type="entry name" value="Fer2_BFD"/>
    <property type="match status" value="1"/>
</dbReference>
<evidence type="ECO:0000256" key="2">
    <source>
        <dbReference type="ARBA" id="ARBA00022714"/>
    </source>
</evidence>
<keyword evidence="5" id="KW-0408">Iron</keyword>
<dbReference type="InterPro" id="IPR007419">
    <property type="entry name" value="BFD-like_2Fe2S-bd_dom"/>
</dbReference>
<proteinExistence type="inferred from homology"/>
<dbReference type="PANTHER" id="PTHR37424:SF1">
    <property type="entry name" value="BACTERIOFERRITIN-ASSOCIATED FERREDOXIN"/>
    <property type="match status" value="1"/>
</dbReference>
<dbReference type="Proteomes" id="UP000024547">
    <property type="component" value="Unassembled WGS sequence"/>
</dbReference>
<evidence type="ECO:0000256" key="1">
    <source>
        <dbReference type="ARBA" id="ARBA00022448"/>
    </source>
</evidence>
<dbReference type="RefSeq" id="WP_273241608.1">
    <property type="nucleotide sequence ID" value="NZ_CP051254.1"/>
</dbReference>
<dbReference type="eggNOG" id="COG2906">
    <property type="taxonomic scope" value="Bacteria"/>
</dbReference>
<dbReference type="GO" id="GO:0051537">
    <property type="term" value="F:2 iron, 2 sulfur cluster binding"/>
    <property type="evidence" value="ECO:0007669"/>
    <property type="project" value="UniProtKB-KW"/>
</dbReference>
<dbReference type="GeneID" id="92498719"/>
<evidence type="ECO:0000256" key="3">
    <source>
        <dbReference type="ARBA" id="ARBA00022723"/>
    </source>
</evidence>
<accession>A0A059DXL9</accession>
<dbReference type="STRING" id="1280948.HY36_09590"/>
<evidence type="ECO:0000256" key="6">
    <source>
        <dbReference type="ARBA" id="ARBA00023014"/>
    </source>
</evidence>
<keyword evidence="3" id="KW-0479">Metal-binding</keyword>
<dbReference type="Gene3D" id="1.10.10.1100">
    <property type="entry name" value="BFD-like [2Fe-2S]-binding domain"/>
    <property type="match status" value="1"/>
</dbReference>
<protein>
    <recommendedName>
        <fullName evidence="7">Bacterioferritin-associated ferredoxin</fullName>
    </recommendedName>
</protein>
<gene>
    <name evidence="10" type="ORF">HY36_09590</name>
</gene>
<organism evidence="10 11">
    <name type="scientific">Hyphomonas atlantica</name>
    <dbReference type="NCBI Taxonomy" id="1280948"/>
    <lineage>
        <taxon>Bacteria</taxon>
        <taxon>Pseudomonadati</taxon>
        <taxon>Pseudomonadota</taxon>
        <taxon>Alphaproteobacteria</taxon>
        <taxon>Hyphomonadales</taxon>
        <taxon>Hyphomonadaceae</taxon>
        <taxon>Hyphomonas</taxon>
    </lineage>
</organism>
<keyword evidence="11" id="KW-1185">Reference proteome</keyword>
<dbReference type="PATRIC" id="fig|1280948.3.peg.3037"/>
<dbReference type="GO" id="GO:0046872">
    <property type="term" value="F:metal ion binding"/>
    <property type="evidence" value="ECO:0007669"/>
    <property type="project" value="UniProtKB-KW"/>
</dbReference>
<sequence length="78" mass="8554">MTFIRIFVQMVRMIICVCNRINCKSVRSAVDAGARSPKAVQAHHGCKFQCGKCSCSIGEIISEEMDRRPVAPALIAAE</sequence>
<keyword evidence="6" id="KW-0411">Iron-sulfur</keyword>
<name>A0A059DXL9_9PROT</name>
<keyword evidence="1" id="KW-0813">Transport</keyword>
<evidence type="ECO:0000256" key="4">
    <source>
        <dbReference type="ARBA" id="ARBA00022982"/>
    </source>
</evidence>
<comment type="caution">
    <text evidence="10">The sequence shown here is derived from an EMBL/GenBank/DDBJ whole genome shotgun (WGS) entry which is preliminary data.</text>
</comment>
<dbReference type="PANTHER" id="PTHR37424">
    <property type="entry name" value="BACTERIOFERRITIN-ASSOCIATED FERREDOXIN"/>
    <property type="match status" value="1"/>
</dbReference>
<keyword evidence="4" id="KW-0249">Electron transport</keyword>
<dbReference type="InterPro" id="IPR041854">
    <property type="entry name" value="BFD-like_2Fe2S-bd_dom_sf"/>
</dbReference>
<keyword evidence="2" id="KW-0001">2Fe-2S</keyword>
<evidence type="ECO:0000313" key="11">
    <source>
        <dbReference type="Proteomes" id="UP000024547"/>
    </source>
</evidence>
<dbReference type="AlphaFoldDB" id="A0A059DXL9"/>
<feature type="domain" description="BFD-like [2Fe-2S]-binding" evidence="9">
    <location>
        <begin position="14"/>
        <end position="63"/>
    </location>
</feature>
<evidence type="ECO:0000259" key="9">
    <source>
        <dbReference type="Pfam" id="PF04324"/>
    </source>
</evidence>
<evidence type="ECO:0000256" key="8">
    <source>
        <dbReference type="ARBA" id="ARBA00046332"/>
    </source>
</evidence>